<feature type="domain" description="Methyltransferase" evidence="1">
    <location>
        <begin position="93"/>
        <end position="176"/>
    </location>
</feature>
<protein>
    <recommendedName>
        <fullName evidence="1">Methyltransferase domain-containing protein</fullName>
    </recommendedName>
</protein>
<proteinExistence type="predicted"/>
<dbReference type="Proteomes" id="UP001165089">
    <property type="component" value="Unassembled WGS sequence"/>
</dbReference>
<accession>A0ABQ5Q744</accession>
<reference evidence="2 3" key="1">
    <citation type="journal article" date="2023" name="Antonie Van Leeuwenhoek">
        <title>Mesoterricola silvestris gen. nov., sp. nov., Mesoterricola sediminis sp. nov., Geothrix oryzae sp. nov., Geothrix edaphica sp. nov., Geothrix rubra sp. nov., and Geothrix limicola sp. nov., six novel members of Acidobacteriota isolated from soils.</title>
        <authorList>
            <person name="Itoh H."/>
            <person name="Sugisawa Y."/>
            <person name="Mise K."/>
            <person name="Xu Z."/>
            <person name="Kuniyasu M."/>
            <person name="Ushijima N."/>
            <person name="Kawano K."/>
            <person name="Kobayashi E."/>
            <person name="Shiratori Y."/>
            <person name="Masuda Y."/>
            <person name="Senoo K."/>
        </authorList>
    </citation>
    <scope>NUCLEOTIDE SEQUENCE [LARGE SCALE GENOMIC DNA]</scope>
    <source>
        <strain evidence="2 3">Red803</strain>
    </source>
</reference>
<dbReference type="EMBL" id="BSDD01000003">
    <property type="protein sequence ID" value="GLH70136.1"/>
    <property type="molecule type" value="Genomic_DNA"/>
</dbReference>
<organism evidence="2 3">
    <name type="scientific">Geothrix rubra</name>
    <dbReference type="NCBI Taxonomy" id="2927977"/>
    <lineage>
        <taxon>Bacteria</taxon>
        <taxon>Pseudomonadati</taxon>
        <taxon>Acidobacteriota</taxon>
        <taxon>Holophagae</taxon>
        <taxon>Holophagales</taxon>
        <taxon>Holophagaceae</taxon>
        <taxon>Geothrix</taxon>
    </lineage>
</organism>
<dbReference type="SUPFAM" id="SSF53335">
    <property type="entry name" value="S-adenosyl-L-methionine-dependent methyltransferases"/>
    <property type="match status" value="1"/>
</dbReference>
<keyword evidence="3" id="KW-1185">Reference proteome</keyword>
<dbReference type="Gene3D" id="3.40.50.150">
    <property type="entry name" value="Vaccinia Virus protein VP39"/>
    <property type="match status" value="1"/>
</dbReference>
<evidence type="ECO:0000313" key="2">
    <source>
        <dbReference type="EMBL" id="GLH70136.1"/>
    </source>
</evidence>
<comment type="caution">
    <text evidence="2">The sequence shown here is derived from an EMBL/GenBank/DDBJ whole genome shotgun (WGS) entry which is preliminary data.</text>
</comment>
<evidence type="ECO:0000259" key="1">
    <source>
        <dbReference type="Pfam" id="PF13649"/>
    </source>
</evidence>
<sequence length="247" mass="27351">MNPDGLKRNLVSRAFGHVSRHGVSSLLQNLIGKLGNHWYDFREGTDTAGVVGLGGLSIASPNKHRGVYYGATKQRPFLEVLERVAPPKACTFVDVGCGKGKVLLMAMDYGFNHVTGIEFSSELCAFACRNVEAVRRRRGLACEIEVLECDATDYPVRPGDGVFFLFHPFDESIMSIFIEHVAESVRRHPRPVWLIYSYPVHNNVIEKHPLFSSHEAYHVRGTPYMVYRNAWGPPPAAPATPDAAATG</sequence>
<dbReference type="Pfam" id="PF13649">
    <property type="entry name" value="Methyltransf_25"/>
    <property type="match status" value="1"/>
</dbReference>
<dbReference type="CDD" id="cd02440">
    <property type="entry name" value="AdoMet_MTases"/>
    <property type="match status" value="1"/>
</dbReference>
<dbReference type="InterPro" id="IPR029063">
    <property type="entry name" value="SAM-dependent_MTases_sf"/>
</dbReference>
<gene>
    <name evidence="2" type="ORF">GETHPA_16690</name>
</gene>
<dbReference type="InterPro" id="IPR041698">
    <property type="entry name" value="Methyltransf_25"/>
</dbReference>
<name>A0ABQ5Q744_9BACT</name>
<evidence type="ECO:0000313" key="3">
    <source>
        <dbReference type="Proteomes" id="UP001165089"/>
    </source>
</evidence>